<dbReference type="GO" id="GO:0046872">
    <property type="term" value="F:metal ion binding"/>
    <property type="evidence" value="ECO:0007669"/>
    <property type="project" value="UniProtKB-KW"/>
</dbReference>
<dbReference type="InterPro" id="IPR005482">
    <property type="entry name" value="Biotin_COase_C"/>
</dbReference>
<dbReference type="UniPathway" id="UPA00655">
    <property type="reaction ID" value="UER00711"/>
</dbReference>
<comment type="subunit">
    <text evidence="3 13">Acetyl-CoA carboxylase is a heterohexamer of biotin carboxyl carrier protein, biotin carboxylase and the two subunits of carboxyl transferase in a 2:2 complex.</text>
</comment>
<dbReference type="PANTHER" id="PTHR48095:SF2">
    <property type="entry name" value="BIOTIN CARBOXYLASE, CHLOROPLASTIC"/>
    <property type="match status" value="1"/>
</dbReference>
<evidence type="ECO:0000256" key="6">
    <source>
        <dbReference type="ARBA" id="ARBA00022723"/>
    </source>
</evidence>
<accession>A0A5S4ZSA6</accession>
<dbReference type="InterPro" id="IPR051602">
    <property type="entry name" value="ACC_Biotin_Carboxylase"/>
</dbReference>
<evidence type="ECO:0000256" key="1">
    <source>
        <dbReference type="ARBA" id="ARBA00003761"/>
    </source>
</evidence>
<dbReference type="GO" id="GO:0004075">
    <property type="term" value="F:biotin carboxylase activity"/>
    <property type="evidence" value="ECO:0007669"/>
    <property type="project" value="UniProtKB-EC"/>
</dbReference>
<dbReference type="EMBL" id="VNHM01000007">
    <property type="protein sequence ID" value="TYO95631.1"/>
    <property type="molecule type" value="Genomic_DNA"/>
</dbReference>
<keyword evidence="13" id="KW-0275">Fatty acid biosynthesis</keyword>
<dbReference type="Pfam" id="PF02785">
    <property type="entry name" value="Biotin_carb_C"/>
    <property type="match status" value="1"/>
</dbReference>
<protein>
    <recommendedName>
        <fullName evidence="4 13">Biotin carboxylase</fullName>
        <ecNumber evidence="4 13">6.3.4.14</ecNumber>
    </recommendedName>
    <alternativeName>
        <fullName evidence="13">Acetyl-coenzyme A carboxylase biotin carboxylase subunit A</fullName>
    </alternativeName>
</protein>
<dbReference type="GO" id="GO:0006633">
    <property type="term" value="P:fatty acid biosynthetic process"/>
    <property type="evidence" value="ECO:0007669"/>
    <property type="project" value="UniProtKB-KW"/>
</dbReference>
<evidence type="ECO:0000313" key="16">
    <source>
        <dbReference type="EMBL" id="TYO95631.1"/>
    </source>
</evidence>
<evidence type="ECO:0000256" key="7">
    <source>
        <dbReference type="ARBA" id="ARBA00022741"/>
    </source>
</evidence>
<evidence type="ECO:0000256" key="2">
    <source>
        <dbReference type="ARBA" id="ARBA00004956"/>
    </source>
</evidence>
<dbReference type="SUPFAM" id="SSF56059">
    <property type="entry name" value="Glutathione synthetase ATP-binding domain-like"/>
    <property type="match status" value="1"/>
</dbReference>
<proteinExistence type="predicted"/>
<comment type="caution">
    <text evidence="16">The sequence shown here is derived from an EMBL/GenBank/DDBJ whole genome shotgun (WGS) entry which is preliminary data.</text>
</comment>
<comment type="catalytic activity">
    <reaction evidence="11 13">
        <text>N(6)-biotinyl-L-lysyl-[protein] + hydrogencarbonate + ATP = N(6)-carboxybiotinyl-L-lysyl-[protein] + ADP + phosphate + H(+)</text>
        <dbReference type="Rhea" id="RHEA:13501"/>
        <dbReference type="Rhea" id="RHEA-COMP:10505"/>
        <dbReference type="Rhea" id="RHEA-COMP:10506"/>
        <dbReference type="ChEBI" id="CHEBI:15378"/>
        <dbReference type="ChEBI" id="CHEBI:17544"/>
        <dbReference type="ChEBI" id="CHEBI:30616"/>
        <dbReference type="ChEBI" id="CHEBI:43474"/>
        <dbReference type="ChEBI" id="CHEBI:83144"/>
        <dbReference type="ChEBI" id="CHEBI:83145"/>
        <dbReference type="ChEBI" id="CHEBI:456216"/>
        <dbReference type="EC" id="6.3.4.14"/>
    </reaction>
</comment>
<dbReference type="NCBIfam" id="NF006367">
    <property type="entry name" value="PRK08591.1"/>
    <property type="match status" value="1"/>
</dbReference>
<evidence type="ECO:0000256" key="8">
    <source>
        <dbReference type="ARBA" id="ARBA00022840"/>
    </source>
</evidence>
<evidence type="ECO:0000256" key="3">
    <source>
        <dbReference type="ARBA" id="ARBA00011750"/>
    </source>
</evidence>
<evidence type="ECO:0000256" key="12">
    <source>
        <dbReference type="PROSITE-ProRule" id="PRU00409"/>
    </source>
</evidence>
<keyword evidence="13" id="KW-0443">Lipid metabolism</keyword>
<dbReference type="NCBIfam" id="TIGR00514">
    <property type="entry name" value="accC"/>
    <property type="match status" value="1"/>
</dbReference>
<dbReference type="InterPro" id="IPR011761">
    <property type="entry name" value="ATP-grasp"/>
</dbReference>
<name>A0A5S4ZSA6_9FIRM</name>
<keyword evidence="8 12" id="KW-0067">ATP-binding</keyword>
<dbReference type="InterPro" id="IPR016185">
    <property type="entry name" value="PreATP-grasp_dom_sf"/>
</dbReference>
<evidence type="ECO:0000256" key="9">
    <source>
        <dbReference type="ARBA" id="ARBA00022842"/>
    </source>
</evidence>
<keyword evidence="17" id="KW-1185">Reference proteome</keyword>
<evidence type="ECO:0000313" key="17">
    <source>
        <dbReference type="Proteomes" id="UP000323166"/>
    </source>
</evidence>
<dbReference type="InterPro" id="IPR004549">
    <property type="entry name" value="Acetyl_CoA_COase_biotin_COase"/>
</dbReference>
<dbReference type="EC" id="6.3.4.14" evidence="4 13"/>
<evidence type="ECO:0000256" key="11">
    <source>
        <dbReference type="ARBA" id="ARBA00048600"/>
    </source>
</evidence>
<feature type="domain" description="Biotin carboxylation" evidence="15">
    <location>
        <begin position="4"/>
        <end position="449"/>
    </location>
</feature>
<feature type="domain" description="ATP-grasp" evidence="14">
    <location>
        <begin position="123"/>
        <end position="320"/>
    </location>
</feature>
<keyword evidence="13" id="KW-0276">Fatty acid metabolism</keyword>
<sequence length="452" mass="49766">MITMISKILIANRGEIAVRIIRACREMNIASVAVYSESDRDSLHVRMADEAVCIGPPPPGRSYLNISNVISAALITRADAIHPGYGFLSENDKFAEICAANGLIFIGPPAEAMRLMGNKVQARETMLASGVPVVPGSRGVISDAGQALQVAAEIGYPVLIKASSGGGGKGMRVAQCEEEVARGILTARSEATAAFGSGDIYLEKYVEEPRHIEIQLLADNYGNIVHLGERDCSIQRRNQKIIEESPSSAVDEELRRRLSEAAVAAARVVGYRSAGTVEFLLDKHGNFYFIEMNTRIQVEHPVTEMVTGIDLIKEQIRIASGEELGYRQEDIRFSGWAIECRINAEDPDRNFMACPGKITSFQPPGGPGVRLDSAIFAGWEVPPHYDSMLGKLIVWGRDRSEAVTRMQRALDELAINGVKTIIPFHRRILRNAFFRRGEIYTNFIQRRIIPQG</sequence>
<evidence type="ECO:0000256" key="13">
    <source>
        <dbReference type="RuleBase" id="RU365063"/>
    </source>
</evidence>
<dbReference type="FunFam" id="3.30.470.20:FF:000028">
    <property type="entry name" value="Methylcrotonoyl-CoA carboxylase subunit alpha, mitochondrial"/>
    <property type="match status" value="1"/>
</dbReference>
<dbReference type="PANTHER" id="PTHR48095">
    <property type="entry name" value="PYRUVATE CARBOXYLASE SUBUNIT A"/>
    <property type="match status" value="1"/>
</dbReference>
<dbReference type="InterPro" id="IPR005481">
    <property type="entry name" value="BC-like_N"/>
</dbReference>
<dbReference type="SUPFAM" id="SSF52440">
    <property type="entry name" value="PreATP-grasp domain"/>
    <property type="match status" value="1"/>
</dbReference>
<dbReference type="PROSITE" id="PS50979">
    <property type="entry name" value="BC"/>
    <property type="match status" value="1"/>
</dbReference>
<dbReference type="Gene3D" id="3.30.470.20">
    <property type="entry name" value="ATP-grasp fold, B domain"/>
    <property type="match status" value="1"/>
</dbReference>
<dbReference type="Proteomes" id="UP000323166">
    <property type="component" value="Unassembled WGS sequence"/>
</dbReference>
<dbReference type="AlphaFoldDB" id="A0A5S4ZSA6"/>
<dbReference type="InterPro" id="IPR011764">
    <property type="entry name" value="Biotin_carboxylation_dom"/>
</dbReference>
<keyword evidence="6" id="KW-0479">Metal-binding</keyword>
<keyword evidence="10 13" id="KW-0092">Biotin</keyword>
<dbReference type="InterPro" id="IPR005479">
    <property type="entry name" value="CPAse_ATP-bd"/>
</dbReference>
<dbReference type="FunFam" id="3.30.1490.20:FF:000018">
    <property type="entry name" value="Biotin carboxylase"/>
    <property type="match status" value="1"/>
</dbReference>
<keyword evidence="9" id="KW-0460">Magnesium</keyword>
<dbReference type="Pfam" id="PF02786">
    <property type="entry name" value="CPSase_L_D2"/>
    <property type="match status" value="1"/>
</dbReference>
<evidence type="ECO:0000256" key="5">
    <source>
        <dbReference type="ARBA" id="ARBA00022598"/>
    </source>
</evidence>
<evidence type="ECO:0000259" key="14">
    <source>
        <dbReference type="PROSITE" id="PS50975"/>
    </source>
</evidence>
<dbReference type="PROSITE" id="PS00867">
    <property type="entry name" value="CPSASE_2"/>
    <property type="match status" value="1"/>
</dbReference>
<dbReference type="SUPFAM" id="SSF51246">
    <property type="entry name" value="Rudiment single hybrid motif"/>
    <property type="match status" value="1"/>
</dbReference>
<dbReference type="Pfam" id="PF00289">
    <property type="entry name" value="Biotin_carb_N"/>
    <property type="match status" value="1"/>
</dbReference>
<dbReference type="InterPro" id="IPR011054">
    <property type="entry name" value="Rudment_hybrid_motif"/>
</dbReference>
<dbReference type="SMART" id="SM00878">
    <property type="entry name" value="Biotin_carb_C"/>
    <property type="match status" value="1"/>
</dbReference>
<dbReference type="PROSITE" id="PS00866">
    <property type="entry name" value="CPSASE_1"/>
    <property type="match status" value="1"/>
</dbReference>
<gene>
    <name evidence="16" type="ORF">LX24_01594</name>
</gene>
<dbReference type="GO" id="GO:0005524">
    <property type="term" value="F:ATP binding"/>
    <property type="evidence" value="ECO:0007669"/>
    <property type="project" value="UniProtKB-UniRule"/>
</dbReference>
<keyword evidence="5 13" id="KW-0436">Ligase</keyword>
<reference evidence="16 17" key="1">
    <citation type="submission" date="2019-07" db="EMBL/GenBank/DDBJ databases">
        <title>Genomic Encyclopedia of Type Strains, Phase I: the one thousand microbial genomes (KMG-I) project.</title>
        <authorList>
            <person name="Kyrpides N."/>
        </authorList>
    </citation>
    <scope>NUCLEOTIDE SEQUENCE [LARGE SCALE GENOMIC DNA]</scope>
    <source>
        <strain evidence="16 17">DSM 6562</strain>
    </source>
</reference>
<dbReference type="GO" id="GO:2001295">
    <property type="term" value="P:malonyl-CoA biosynthetic process"/>
    <property type="evidence" value="ECO:0007669"/>
    <property type="project" value="UniProtKB-UniPathway"/>
</dbReference>
<evidence type="ECO:0000259" key="15">
    <source>
        <dbReference type="PROSITE" id="PS50979"/>
    </source>
</evidence>
<comment type="pathway">
    <text evidence="2 13">Lipid metabolism; malonyl-CoA biosynthesis; malonyl-CoA from acetyl-CoA: step 1/1.</text>
</comment>
<evidence type="ECO:0000256" key="4">
    <source>
        <dbReference type="ARBA" id="ARBA00013263"/>
    </source>
</evidence>
<keyword evidence="13" id="KW-0444">Lipid biosynthesis</keyword>
<organism evidence="16 17">
    <name type="scientific">Desulfallas thermosapovorans DSM 6562</name>
    <dbReference type="NCBI Taxonomy" id="1121431"/>
    <lineage>
        <taxon>Bacteria</taxon>
        <taxon>Bacillati</taxon>
        <taxon>Bacillota</taxon>
        <taxon>Clostridia</taxon>
        <taxon>Eubacteriales</taxon>
        <taxon>Desulfallaceae</taxon>
        <taxon>Desulfallas</taxon>
    </lineage>
</organism>
<evidence type="ECO:0000256" key="10">
    <source>
        <dbReference type="ARBA" id="ARBA00023267"/>
    </source>
</evidence>
<comment type="function">
    <text evidence="1 13">This protein is a component of the acetyl coenzyme A carboxylase complex; first, biotin carboxylase catalyzes the carboxylation of the carrier protein and then the transcarboxylase transfers the carboxyl group to form malonyl-CoA.</text>
</comment>
<dbReference type="PROSITE" id="PS50975">
    <property type="entry name" value="ATP_GRASP"/>
    <property type="match status" value="1"/>
</dbReference>
<dbReference type="FunFam" id="3.40.50.20:FF:000010">
    <property type="entry name" value="Propionyl-CoA carboxylase subunit alpha"/>
    <property type="match status" value="1"/>
</dbReference>
<keyword evidence="7 12" id="KW-0547">Nucleotide-binding</keyword>